<name>A0A5D4SQ18_9BACI</name>
<dbReference type="EMBL" id="VTES01000003">
    <property type="protein sequence ID" value="TYS64288.1"/>
    <property type="molecule type" value="Genomic_DNA"/>
</dbReference>
<dbReference type="Proteomes" id="UP000323732">
    <property type="component" value="Unassembled WGS sequence"/>
</dbReference>
<proteinExistence type="predicted"/>
<dbReference type="AlphaFoldDB" id="A0A5D4SQ18"/>
<gene>
    <name evidence="1" type="ORF">FZD47_12515</name>
</gene>
<sequence length="133" mass="14887">MTLPQTEDAILVCIPNEEVLLRVQSHLSDSHSCCLVSSDPQVIRALKSRGHQRVVEFGLKDEYLILQGRFRKVIVFESEIAETCILLKVIRNSTCAPIIVAATVHGYPMRLYCAYGAKYVVYSKSNNISCLLS</sequence>
<organism evidence="1 2">
    <name type="scientific">Bacillus infantis</name>
    <dbReference type="NCBI Taxonomy" id="324767"/>
    <lineage>
        <taxon>Bacteria</taxon>
        <taxon>Bacillati</taxon>
        <taxon>Bacillota</taxon>
        <taxon>Bacilli</taxon>
        <taxon>Bacillales</taxon>
        <taxon>Bacillaceae</taxon>
        <taxon>Bacillus</taxon>
    </lineage>
</organism>
<protein>
    <submittedName>
        <fullName evidence="1">Uncharacterized protein</fullName>
    </submittedName>
</protein>
<comment type="caution">
    <text evidence="1">The sequence shown here is derived from an EMBL/GenBank/DDBJ whole genome shotgun (WGS) entry which is preliminary data.</text>
</comment>
<dbReference type="RefSeq" id="WP_148950001.1">
    <property type="nucleotide sequence ID" value="NZ_VTES01000003.1"/>
</dbReference>
<evidence type="ECO:0000313" key="1">
    <source>
        <dbReference type="EMBL" id="TYS64288.1"/>
    </source>
</evidence>
<evidence type="ECO:0000313" key="2">
    <source>
        <dbReference type="Proteomes" id="UP000323732"/>
    </source>
</evidence>
<accession>A0A5D4SQ18</accession>
<reference evidence="1 2" key="1">
    <citation type="submission" date="2019-08" db="EMBL/GenBank/DDBJ databases">
        <title>Bacillus genomes from the desert of Cuatro Cienegas, Coahuila.</title>
        <authorList>
            <person name="Olmedo-Alvarez G."/>
        </authorList>
    </citation>
    <scope>NUCLEOTIDE SEQUENCE [LARGE SCALE GENOMIC DNA]</scope>
    <source>
        <strain evidence="1 2">CH37_1T</strain>
    </source>
</reference>